<evidence type="ECO:0000313" key="4">
    <source>
        <dbReference type="EMBL" id="AUP80392.1"/>
    </source>
</evidence>
<evidence type="ECO:0000256" key="2">
    <source>
        <dbReference type="ARBA" id="ARBA00023315"/>
    </source>
</evidence>
<keyword evidence="1 4" id="KW-0808">Transferase</keyword>
<dbReference type="PIRSF" id="PIRSF037663">
    <property type="entry name" value="Acetyltransf_GNAT_prd"/>
    <property type="match status" value="1"/>
</dbReference>
<dbReference type="OrthoDB" id="9805924at2"/>
<dbReference type="InterPro" id="IPR051016">
    <property type="entry name" value="Diverse_Substrate_AcTransf"/>
</dbReference>
<dbReference type="PROSITE" id="PS51186">
    <property type="entry name" value="GNAT"/>
    <property type="match status" value="1"/>
</dbReference>
<evidence type="ECO:0000256" key="1">
    <source>
        <dbReference type="ARBA" id="ARBA00022679"/>
    </source>
</evidence>
<dbReference type="Proteomes" id="UP000235826">
    <property type="component" value="Chromosome"/>
</dbReference>
<proteinExistence type="predicted"/>
<accession>A0A2K9PTK7</accession>
<protein>
    <submittedName>
        <fullName evidence="4">N-acetyltransferase</fullName>
    </submittedName>
</protein>
<dbReference type="InterPro" id="IPR000182">
    <property type="entry name" value="GNAT_dom"/>
</dbReference>
<dbReference type="InterPro" id="IPR017255">
    <property type="entry name" value="AcTrfase_GNAT_prd"/>
</dbReference>
<dbReference type="Pfam" id="PF00583">
    <property type="entry name" value="Acetyltransf_1"/>
    <property type="match status" value="1"/>
</dbReference>
<feature type="domain" description="N-acetyltransferase" evidence="3">
    <location>
        <begin position="1"/>
        <end position="146"/>
    </location>
</feature>
<dbReference type="GO" id="GO:0005737">
    <property type="term" value="C:cytoplasm"/>
    <property type="evidence" value="ECO:0007669"/>
    <property type="project" value="TreeGrafter"/>
</dbReference>
<name>A0A2K9PTK7_9FLAO</name>
<organism evidence="4 5">
    <name type="scientific">Flavivirga eckloniae</name>
    <dbReference type="NCBI Taxonomy" id="1803846"/>
    <lineage>
        <taxon>Bacteria</taxon>
        <taxon>Pseudomonadati</taxon>
        <taxon>Bacteroidota</taxon>
        <taxon>Flavobacteriia</taxon>
        <taxon>Flavobacteriales</taxon>
        <taxon>Flavobacteriaceae</taxon>
        <taxon>Flavivirga</taxon>
    </lineage>
</organism>
<sequence>MTIRIAEKRDFEAIKKLIKAHATFEKASALSDDNLNRLNNYIFNTDIVECLVVELNNEIVGYTTFMKQFSTWNANYYIYLDCLYLNEKTRGKGIGTQIMEKIRKYAKSINCSEIQWQTPDFNKKAIDFYKKLGADSKTKERFIWKI</sequence>
<dbReference type="EMBL" id="CP025791">
    <property type="protein sequence ID" value="AUP80392.1"/>
    <property type="molecule type" value="Genomic_DNA"/>
</dbReference>
<dbReference type="GO" id="GO:0008080">
    <property type="term" value="F:N-acetyltransferase activity"/>
    <property type="evidence" value="ECO:0007669"/>
    <property type="project" value="TreeGrafter"/>
</dbReference>
<keyword evidence="2" id="KW-0012">Acyltransferase</keyword>
<dbReference type="KEGG" id="fek:C1H87_17415"/>
<dbReference type="PANTHER" id="PTHR10545">
    <property type="entry name" value="DIAMINE N-ACETYLTRANSFERASE"/>
    <property type="match status" value="1"/>
</dbReference>
<keyword evidence="5" id="KW-1185">Reference proteome</keyword>
<evidence type="ECO:0000259" key="3">
    <source>
        <dbReference type="PROSITE" id="PS51186"/>
    </source>
</evidence>
<dbReference type="AlphaFoldDB" id="A0A2K9PTK7"/>
<evidence type="ECO:0000313" key="5">
    <source>
        <dbReference type="Proteomes" id="UP000235826"/>
    </source>
</evidence>
<dbReference type="PANTHER" id="PTHR10545:SF29">
    <property type="entry name" value="GH14572P-RELATED"/>
    <property type="match status" value="1"/>
</dbReference>
<dbReference type="RefSeq" id="WP_102757038.1">
    <property type="nucleotide sequence ID" value="NZ_CP025791.1"/>
</dbReference>
<dbReference type="SUPFAM" id="SSF55729">
    <property type="entry name" value="Acyl-CoA N-acyltransferases (Nat)"/>
    <property type="match status" value="1"/>
</dbReference>
<dbReference type="Gene3D" id="3.40.630.30">
    <property type="match status" value="1"/>
</dbReference>
<dbReference type="CDD" id="cd04301">
    <property type="entry name" value="NAT_SF"/>
    <property type="match status" value="1"/>
</dbReference>
<dbReference type="InterPro" id="IPR016181">
    <property type="entry name" value="Acyl_CoA_acyltransferase"/>
</dbReference>
<gene>
    <name evidence="4" type="ORF">C1H87_17415</name>
</gene>
<reference evidence="4 5" key="1">
    <citation type="submission" date="2018-01" db="EMBL/GenBank/DDBJ databases">
        <title>Complete genome sequence of Flavivirga eckloniae ECD14 isolated from seaweed Ecklonia cava.</title>
        <authorList>
            <person name="Lee J.H."/>
            <person name="Baik K.S."/>
            <person name="Seong C.N."/>
        </authorList>
    </citation>
    <scope>NUCLEOTIDE SEQUENCE [LARGE SCALE GENOMIC DNA]</scope>
    <source>
        <strain evidence="4 5">ECD14</strain>
    </source>
</reference>